<dbReference type="Pfam" id="PF13510">
    <property type="entry name" value="Fer2_4"/>
    <property type="match status" value="1"/>
</dbReference>
<keyword evidence="3" id="KW-0677">Repeat</keyword>
<gene>
    <name evidence="7" type="ORF">THFILI_08175</name>
</gene>
<dbReference type="GO" id="GO:0046872">
    <property type="term" value="F:metal ion binding"/>
    <property type="evidence" value="ECO:0007669"/>
    <property type="project" value="UniProtKB-KW"/>
</dbReference>
<evidence type="ECO:0000256" key="2">
    <source>
        <dbReference type="ARBA" id="ARBA00022723"/>
    </source>
</evidence>
<dbReference type="Gene3D" id="3.30.70.20">
    <property type="match status" value="1"/>
</dbReference>
<dbReference type="OrthoDB" id="9803192at2"/>
<evidence type="ECO:0000313" key="7">
    <source>
        <dbReference type="EMBL" id="KGQ21083.2"/>
    </source>
</evidence>
<dbReference type="AlphaFoldDB" id="A0A0A2WMR5"/>
<feature type="domain" description="4Fe-4S ferredoxin-type" evidence="6">
    <location>
        <begin position="125"/>
        <end position="154"/>
    </location>
</feature>
<evidence type="ECO:0000256" key="5">
    <source>
        <dbReference type="ARBA" id="ARBA00023014"/>
    </source>
</evidence>
<dbReference type="InterPro" id="IPR000283">
    <property type="entry name" value="NADH_UbQ_OxRdtase_75kDa_su_CS"/>
</dbReference>
<evidence type="ECO:0000259" key="6">
    <source>
        <dbReference type="PROSITE" id="PS51379"/>
    </source>
</evidence>
<dbReference type="PROSITE" id="PS51379">
    <property type="entry name" value="4FE4S_FER_2"/>
    <property type="match status" value="2"/>
</dbReference>
<evidence type="ECO:0000256" key="3">
    <source>
        <dbReference type="ARBA" id="ARBA00022737"/>
    </source>
</evidence>
<protein>
    <submittedName>
        <fullName evidence="7">Ferredoxin</fullName>
    </submittedName>
</protein>
<dbReference type="STRING" id="276.THFILI_08175"/>
<proteinExistence type="predicted"/>
<dbReference type="GO" id="GO:0016020">
    <property type="term" value="C:membrane"/>
    <property type="evidence" value="ECO:0007669"/>
    <property type="project" value="InterPro"/>
</dbReference>
<keyword evidence="4" id="KW-0408">Iron</keyword>
<name>A0A0A2WMR5_THEFI</name>
<feature type="domain" description="4Fe-4S ferredoxin-type" evidence="6">
    <location>
        <begin position="167"/>
        <end position="198"/>
    </location>
</feature>
<dbReference type="InterPro" id="IPR017900">
    <property type="entry name" value="4Fe4S_Fe_S_CS"/>
</dbReference>
<dbReference type="PANTHER" id="PTHR24960">
    <property type="entry name" value="PHOTOSYSTEM I IRON-SULFUR CENTER-RELATED"/>
    <property type="match status" value="1"/>
</dbReference>
<dbReference type="InterPro" id="IPR001041">
    <property type="entry name" value="2Fe-2S_ferredoxin-type"/>
</dbReference>
<dbReference type="PANTHER" id="PTHR24960:SF84">
    <property type="entry name" value="HYDROGENASE SUBUNIT"/>
    <property type="match status" value="1"/>
</dbReference>
<reference evidence="7 8" key="1">
    <citation type="journal article" date="2015" name="Genome Announc.">
        <title>Draft Genome Sequence of the Thermophile Thermus filiformis ATCC 43280, Producer of Carotenoid-(Di)glucoside-Branched Fatty Acid (Di)esters and Source of Hyperthermostable Enzymes of Biotechnological Interest.</title>
        <authorList>
            <person name="Mandelli F."/>
            <person name="Oliveira Ramires B."/>
            <person name="Couger M.B."/>
            <person name="Paixao D.A."/>
            <person name="Camilo C.M."/>
            <person name="Polikarpov I."/>
            <person name="Prade R."/>
            <person name="Riano-Pachon D.M."/>
            <person name="Squina F.M."/>
        </authorList>
    </citation>
    <scope>NUCLEOTIDE SEQUENCE [LARGE SCALE GENOMIC DNA]</scope>
    <source>
        <strain evidence="7 8">ATCC 43280</strain>
    </source>
</reference>
<keyword evidence="1" id="KW-0004">4Fe-4S</keyword>
<evidence type="ECO:0000256" key="1">
    <source>
        <dbReference type="ARBA" id="ARBA00022485"/>
    </source>
</evidence>
<organism evidence="7 8">
    <name type="scientific">Thermus filiformis</name>
    <dbReference type="NCBI Taxonomy" id="276"/>
    <lineage>
        <taxon>Bacteria</taxon>
        <taxon>Thermotogati</taxon>
        <taxon>Deinococcota</taxon>
        <taxon>Deinococci</taxon>
        <taxon>Thermales</taxon>
        <taxon>Thermaceae</taxon>
        <taxon>Thermus</taxon>
    </lineage>
</organism>
<dbReference type="SUPFAM" id="SSF54292">
    <property type="entry name" value="2Fe-2S ferredoxin-like"/>
    <property type="match status" value="1"/>
</dbReference>
<sequence length="203" mass="22039">MRVRVDGREVELKEGALLLEAAPVPTLCYHPQTETKGVCRLCTVEVDGRLVPACATRAEEGMEVRTQTEALRALRKTLLEWLFLTTDLSLAEGLQALARELGAEPGRWGEVPSPRWGRAPIQDNPFFLRDYAKCVTCRRCVDACGDGIMGVYALTLVDRGLAATVGTPLDLPLPQTPCVFCGNCVQVCPTGALRPLSGEVGAW</sequence>
<keyword evidence="2" id="KW-0479">Metal-binding</keyword>
<dbReference type="InterPro" id="IPR017896">
    <property type="entry name" value="4Fe4S_Fe-S-bd"/>
</dbReference>
<dbReference type="InterPro" id="IPR050157">
    <property type="entry name" value="PSI_iron-sulfur_center"/>
</dbReference>
<dbReference type="PROSITE" id="PS00198">
    <property type="entry name" value="4FE4S_FER_1"/>
    <property type="match status" value="1"/>
</dbReference>
<dbReference type="GO" id="GO:0008137">
    <property type="term" value="F:NADH dehydrogenase (ubiquinone) activity"/>
    <property type="evidence" value="ECO:0007669"/>
    <property type="project" value="InterPro"/>
</dbReference>
<dbReference type="Gene3D" id="3.10.20.740">
    <property type="match status" value="1"/>
</dbReference>
<dbReference type="GO" id="GO:0051539">
    <property type="term" value="F:4 iron, 4 sulfur cluster binding"/>
    <property type="evidence" value="ECO:0007669"/>
    <property type="project" value="UniProtKB-KW"/>
</dbReference>
<dbReference type="FunFam" id="3.30.70.20:FF:000035">
    <property type="entry name" value="Iron hydrogenase 1"/>
    <property type="match status" value="1"/>
</dbReference>
<dbReference type="EMBL" id="JPSL02000039">
    <property type="protein sequence ID" value="KGQ21083.2"/>
    <property type="molecule type" value="Genomic_DNA"/>
</dbReference>
<dbReference type="Proteomes" id="UP000030364">
    <property type="component" value="Unassembled WGS sequence"/>
</dbReference>
<dbReference type="SUPFAM" id="SSF54862">
    <property type="entry name" value="4Fe-4S ferredoxins"/>
    <property type="match status" value="1"/>
</dbReference>
<accession>A0A0A2WMR5</accession>
<dbReference type="GO" id="GO:0042773">
    <property type="term" value="P:ATP synthesis coupled electron transport"/>
    <property type="evidence" value="ECO:0007669"/>
    <property type="project" value="InterPro"/>
</dbReference>
<evidence type="ECO:0000313" key="8">
    <source>
        <dbReference type="Proteomes" id="UP000030364"/>
    </source>
</evidence>
<evidence type="ECO:0000256" key="4">
    <source>
        <dbReference type="ARBA" id="ARBA00023004"/>
    </source>
</evidence>
<dbReference type="InterPro" id="IPR036010">
    <property type="entry name" value="2Fe-2S_ferredoxin-like_sf"/>
</dbReference>
<dbReference type="CDD" id="cd00207">
    <property type="entry name" value="fer2"/>
    <property type="match status" value="1"/>
</dbReference>
<dbReference type="RefSeq" id="WP_038067025.1">
    <property type="nucleotide sequence ID" value="NZ_JPSL02000039.1"/>
</dbReference>
<keyword evidence="8" id="KW-1185">Reference proteome</keyword>
<dbReference type="PROSITE" id="PS00641">
    <property type="entry name" value="COMPLEX1_75K_1"/>
    <property type="match status" value="1"/>
</dbReference>
<keyword evidence="5" id="KW-0411">Iron-sulfur</keyword>
<comment type="caution">
    <text evidence="7">The sequence shown here is derived from an EMBL/GenBank/DDBJ whole genome shotgun (WGS) entry which is preliminary data.</text>
</comment>
<dbReference type="Pfam" id="PF12838">
    <property type="entry name" value="Fer4_7"/>
    <property type="match status" value="1"/>
</dbReference>